<evidence type="ECO:0000313" key="1">
    <source>
        <dbReference type="EMBL" id="MBR7783235.1"/>
    </source>
</evidence>
<dbReference type="Proteomes" id="UP000680067">
    <property type="component" value="Unassembled WGS sequence"/>
</dbReference>
<name>A0A941I809_9BURK</name>
<evidence type="ECO:0000313" key="2">
    <source>
        <dbReference type="Proteomes" id="UP000680067"/>
    </source>
</evidence>
<gene>
    <name evidence="1" type="ORF">KDM89_13865</name>
</gene>
<organism evidence="1 2">
    <name type="scientific">Undibacterium luofuense</name>
    <dbReference type="NCBI Taxonomy" id="2828733"/>
    <lineage>
        <taxon>Bacteria</taxon>
        <taxon>Pseudomonadati</taxon>
        <taxon>Pseudomonadota</taxon>
        <taxon>Betaproteobacteria</taxon>
        <taxon>Burkholderiales</taxon>
        <taxon>Oxalobacteraceae</taxon>
        <taxon>Undibacterium</taxon>
    </lineage>
</organism>
<protein>
    <submittedName>
        <fullName evidence="1">Uncharacterized protein</fullName>
    </submittedName>
</protein>
<keyword evidence="2" id="KW-1185">Reference proteome</keyword>
<dbReference type="AlphaFoldDB" id="A0A941I809"/>
<reference evidence="1" key="1">
    <citation type="submission" date="2021-04" db="EMBL/GenBank/DDBJ databases">
        <title>novel species isolated from subtropical streams in China.</title>
        <authorList>
            <person name="Lu H."/>
        </authorList>
    </citation>
    <scope>NUCLEOTIDE SEQUENCE</scope>
    <source>
        <strain evidence="1">LFS511W</strain>
    </source>
</reference>
<dbReference type="EMBL" id="JAGSPN010000010">
    <property type="protein sequence ID" value="MBR7783235.1"/>
    <property type="molecule type" value="Genomic_DNA"/>
</dbReference>
<dbReference type="RefSeq" id="WP_212688518.1">
    <property type="nucleotide sequence ID" value="NZ_CAXBSD010000020.1"/>
</dbReference>
<comment type="caution">
    <text evidence="1">The sequence shown here is derived from an EMBL/GenBank/DDBJ whole genome shotgun (WGS) entry which is preliminary data.</text>
</comment>
<sequence length="149" mass="16590">MNLRWVKRISLTVGFLLLVVHGIPWSLYQFGLSSFSKMPDKPARLISIRDQQALWDKAGFQGAPQDQKLNPVSYILTADQMPEPMTLFAGRIAAHHFRQSGSAINPAARQLAVSALTIWLTRNWSTTEILSSVAELEAMLPPPEPPAVR</sequence>
<proteinExistence type="predicted"/>
<accession>A0A941I809</accession>